<dbReference type="SUPFAM" id="SSF57845">
    <property type="entry name" value="B-box zinc-binding domain"/>
    <property type="match status" value="1"/>
</dbReference>
<dbReference type="PANTHER" id="PTHR25465:SF5">
    <property type="entry name" value="E3 UBIQUITIN_ISG15 LIGASE TRIM25-RELATED"/>
    <property type="match status" value="1"/>
</dbReference>
<evidence type="ECO:0000256" key="3">
    <source>
        <dbReference type="ARBA" id="ARBA00022771"/>
    </source>
</evidence>
<dbReference type="PROSITE" id="PS50188">
    <property type="entry name" value="B302_SPRY"/>
    <property type="match status" value="1"/>
</dbReference>
<evidence type="ECO:0008006" key="13">
    <source>
        <dbReference type="Google" id="ProtNLM"/>
    </source>
</evidence>
<dbReference type="InterPro" id="IPR003877">
    <property type="entry name" value="SPRY_dom"/>
</dbReference>
<dbReference type="PROSITE" id="PS50089">
    <property type="entry name" value="ZF_RING_2"/>
    <property type="match status" value="1"/>
</dbReference>
<dbReference type="SUPFAM" id="SSF49899">
    <property type="entry name" value="Concanavalin A-like lectins/glucanases"/>
    <property type="match status" value="1"/>
</dbReference>
<dbReference type="InterPro" id="IPR003879">
    <property type="entry name" value="Butyrophylin_SPRY"/>
</dbReference>
<reference evidence="11" key="3">
    <citation type="submission" date="2025-09" db="UniProtKB">
        <authorList>
            <consortium name="Ensembl"/>
        </authorList>
    </citation>
    <scope>IDENTIFICATION</scope>
</reference>
<proteinExistence type="predicted"/>
<dbReference type="SUPFAM" id="SSF57850">
    <property type="entry name" value="RING/U-box"/>
    <property type="match status" value="1"/>
</dbReference>
<evidence type="ECO:0000256" key="2">
    <source>
        <dbReference type="ARBA" id="ARBA00022723"/>
    </source>
</evidence>
<dbReference type="InterPro" id="IPR043136">
    <property type="entry name" value="B30.2/SPRY_sf"/>
</dbReference>
<dbReference type="InterPro" id="IPR017907">
    <property type="entry name" value="Znf_RING_CS"/>
</dbReference>
<keyword evidence="2" id="KW-0479">Metal-binding</keyword>
<dbReference type="Pfam" id="PF13765">
    <property type="entry name" value="PRY"/>
    <property type="match status" value="1"/>
</dbReference>
<dbReference type="GO" id="GO:0005737">
    <property type="term" value="C:cytoplasm"/>
    <property type="evidence" value="ECO:0007669"/>
    <property type="project" value="UniProtKB-ARBA"/>
</dbReference>
<accession>A0AAR2KW98</accession>
<dbReference type="InterPro" id="IPR006574">
    <property type="entry name" value="PRY"/>
</dbReference>
<evidence type="ECO:0000313" key="12">
    <source>
        <dbReference type="Proteomes" id="UP001501920"/>
    </source>
</evidence>
<dbReference type="Gene3D" id="3.30.160.60">
    <property type="entry name" value="Classic Zinc Finger"/>
    <property type="match status" value="1"/>
</dbReference>
<dbReference type="Ensembl" id="ENSPNAT00000043795.1">
    <property type="protein sequence ID" value="ENSPNAP00000066764.1"/>
    <property type="gene ID" value="ENSPNAG00000035626.1"/>
</dbReference>
<dbReference type="PRINTS" id="PR01407">
    <property type="entry name" value="BUTYPHLNCDUF"/>
</dbReference>
<dbReference type="Gene3D" id="3.30.40.10">
    <property type="entry name" value="Zinc/RING finger domain, C3HC4 (zinc finger)"/>
    <property type="match status" value="1"/>
</dbReference>
<feature type="domain" description="B box-type" evidence="9">
    <location>
        <begin position="150"/>
        <end position="190"/>
    </location>
</feature>
<dbReference type="CDD" id="cd16040">
    <property type="entry name" value="SPRY_PRY_SNTX"/>
    <property type="match status" value="1"/>
</dbReference>
<dbReference type="Gene3D" id="4.10.830.40">
    <property type="match status" value="1"/>
</dbReference>
<keyword evidence="4" id="KW-0862">Zinc</keyword>
<dbReference type="SMART" id="SM00449">
    <property type="entry name" value="SPRY"/>
    <property type="match status" value="1"/>
</dbReference>
<feature type="domain" description="B30.2/SPRY" evidence="10">
    <location>
        <begin position="366"/>
        <end position="557"/>
    </location>
</feature>
<dbReference type="GO" id="GO:0008270">
    <property type="term" value="F:zinc ion binding"/>
    <property type="evidence" value="ECO:0007669"/>
    <property type="project" value="UniProtKB-KW"/>
</dbReference>
<feature type="domain" description="RING-type" evidence="8">
    <location>
        <begin position="16"/>
        <end position="59"/>
    </location>
</feature>
<dbReference type="PROSITE" id="PS00518">
    <property type="entry name" value="ZF_RING_1"/>
    <property type="match status" value="1"/>
</dbReference>
<dbReference type="PANTHER" id="PTHR25465">
    <property type="entry name" value="B-BOX DOMAIN CONTAINING"/>
    <property type="match status" value="1"/>
</dbReference>
<dbReference type="CDD" id="cd19769">
    <property type="entry name" value="Bbox2_TRIM16-like"/>
    <property type="match status" value="1"/>
</dbReference>
<dbReference type="InterPro" id="IPR013083">
    <property type="entry name" value="Znf_RING/FYVE/PHD"/>
</dbReference>
<organism evidence="11 12">
    <name type="scientific">Pygocentrus nattereri</name>
    <name type="common">Red-bellied piranha</name>
    <dbReference type="NCBI Taxonomy" id="42514"/>
    <lineage>
        <taxon>Eukaryota</taxon>
        <taxon>Metazoa</taxon>
        <taxon>Chordata</taxon>
        <taxon>Craniata</taxon>
        <taxon>Vertebrata</taxon>
        <taxon>Euteleostomi</taxon>
        <taxon>Actinopterygii</taxon>
        <taxon>Neopterygii</taxon>
        <taxon>Teleostei</taxon>
        <taxon>Ostariophysi</taxon>
        <taxon>Characiformes</taxon>
        <taxon>Characoidei</taxon>
        <taxon>Pygocentrus</taxon>
    </lineage>
</organism>
<dbReference type="SMART" id="SM00589">
    <property type="entry name" value="PRY"/>
    <property type="match status" value="1"/>
</dbReference>
<evidence type="ECO:0000259" key="9">
    <source>
        <dbReference type="PROSITE" id="PS50119"/>
    </source>
</evidence>
<dbReference type="Pfam" id="PF15227">
    <property type="entry name" value="zf-C3HC4_4"/>
    <property type="match status" value="1"/>
</dbReference>
<keyword evidence="12" id="KW-1185">Reference proteome</keyword>
<dbReference type="Proteomes" id="UP001501920">
    <property type="component" value="Chromosome 4"/>
</dbReference>
<sequence length="557" mass="63841">MAEDSSISVDHLQFSCSICLDLLKDPVTTPCGHSFCMVCINDFWDHATQSGVYSCPQCREAFMPRPVLRRNNVMAEVVDKLKRKDLKSPSPVQYSSESGDVECDICSESKGKAIKSCLVCLASFCETHLKPHYDSPAFKKHRLVQACRQLQEKVCSRHDKLIEIYCRTDQKLICSLCMLAGHKGHDTASLAEERTEKQSQMRHMQRKFQQRIQEKEKKVQDLKQAMYNLKRSAQAAVEESERIFTELFLSIEQKCAEVKGLIRAQEKTKQDQAEGLLEQLEQEIADLKRKHSDLEQLSDTEDHIHFLQSFQSLSSASKAKDSATVTISQHVSFEGVRKSLSEFKDRLHEFCKEEFDKVNPYVDNVQMFLPFEPKTREEFLQYFCHLTLDPNTANEALWLSENNRKVTRSGRITPYPNHPERFEAYGQVLCKESVTGRCYWEVEWSRGGWVYISVSYKGISRKGQGNECWFGHNNQSWSLECSSTLSFWHNNIQTKIPGPSSSRVGVYVDHSAGTLSLYSVSDTMTLLHRVHTTFTQPLCPGFWVNVLATAKLCYSIE</sequence>
<dbReference type="InterPro" id="IPR058030">
    <property type="entry name" value="TRIM8/14/16/25/29/45/65_CC"/>
</dbReference>
<keyword evidence="7" id="KW-0175">Coiled coil</keyword>
<dbReference type="Pfam" id="PF00622">
    <property type="entry name" value="SPRY"/>
    <property type="match status" value="1"/>
</dbReference>
<dbReference type="SMART" id="SM00184">
    <property type="entry name" value="RING"/>
    <property type="match status" value="1"/>
</dbReference>
<keyword evidence="5" id="KW-0391">Immunity</keyword>
<dbReference type="GeneID" id="108414714"/>
<keyword evidence="3 6" id="KW-0863">Zinc-finger</keyword>
<evidence type="ECO:0000313" key="11">
    <source>
        <dbReference type="Ensembl" id="ENSPNAP00000066764.1"/>
    </source>
</evidence>
<evidence type="ECO:0000256" key="1">
    <source>
        <dbReference type="ARBA" id="ARBA00022588"/>
    </source>
</evidence>
<evidence type="ECO:0000256" key="7">
    <source>
        <dbReference type="SAM" id="Coils"/>
    </source>
</evidence>
<evidence type="ECO:0000256" key="4">
    <source>
        <dbReference type="ARBA" id="ARBA00022833"/>
    </source>
</evidence>
<dbReference type="Pfam" id="PF00643">
    <property type="entry name" value="zf-B_box"/>
    <property type="match status" value="1"/>
</dbReference>
<feature type="coiled-coil region" evidence="7">
    <location>
        <begin position="263"/>
        <end position="297"/>
    </location>
</feature>
<evidence type="ECO:0000256" key="5">
    <source>
        <dbReference type="ARBA" id="ARBA00022859"/>
    </source>
</evidence>
<evidence type="ECO:0000259" key="10">
    <source>
        <dbReference type="PROSITE" id="PS50188"/>
    </source>
</evidence>
<evidence type="ECO:0000259" key="8">
    <source>
        <dbReference type="PROSITE" id="PS50089"/>
    </source>
</evidence>
<dbReference type="GeneTree" id="ENSGT01150000286899"/>
<dbReference type="Gene3D" id="2.60.120.920">
    <property type="match status" value="1"/>
</dbReference>
<dbReference type="AlphaFoldDB" id="A0AAR2KW98"/>
<dbReference type="InterPro" id="IPR000315">
    <property type="entry name" value="Znf_B-box"/>
</dbReference>
<dbReference type="InterPro" id="IPR051051">
    <property type="entry name" value="E3_ubiq-ligase_TRIM/RNF"/>
</dbReference>
<dbReference type="PROSITE" id="PS50119">
    <property type="entry name" value="ZF_BBOX"/>
    <property type="match status" value="1"/>
</dbReference>
<dbReference type="RefSeq" id="XP_017543102.1">
    <property type="nucleotide sequence ID" value="XM_017687613.2"/>
</dbReference>
<dbReference type="InterPro" id="IPR013320">
    <property type="entry name" value="ConA-like_dom_sf"/>
</dbReference>
<feature type="coiled-coil region" evidence="7">
    <location>
        <begin position="205"/>
        <end position="239"/>
    </location>
</feature>
<dbReference type="Pfam" id="PF25600">
    <property type="entry name" value="TRIM_CC"/>
    <property type="match status" value="1"/>
</dbReference>
<name>A0AAR2KW98_PYGNA</name>
<dbReference type="InterPro" id="IPR001870">
    <property type="entry name" value="B30.2/SPRY"/>
</dbReference>
<dbReference type="GO" id="GO:0045087">
    <property type="term" value="P:innate immune response"/>
    <property type="evidence" value="ECO:0007669"/>
    <property type="project" value="UniProtKB-KW"/>
</dbReference>
<dbReference type="SMART" id="SM00336">
    <property type="entry name" value="BBOX"/>
    <property type="match status" value="1"/>
</dbReference>
<keyword evidence="1" id="KW-0399">Innate immunity</keyword>
<reference evidence="11" key="2">
    <citation type="submission" date="2025-08" db="UniProtKB">
        <authorList>
            <consortium name="Ensembl"/>
        </authorList>
    </citation>
    <scope>IDENTIFICATION</scope>
</reference>
<protein>
    <recommendedName>
        <fullName evidence="13">Tripartite motif-containing protein 16-like</fullName>
    </recommendedName>
</protein>
<evidence type="ECO:0000256" key="6">
    <source>
        <dbReference type="PROSITE-ProRule" id="PRU00024"/>
    </source>
</evidence>
<reference evidence="11 12" key="1">
    <citation type="submission" date="2020-10" db="EMBL/GenBank/DDBJ databases">
        <title>Pygocentrus nattereri (red-bellied piranha) genome, fPygNat1, primary haplotype.</title>
        <authorList>
            <person name="Myers G."/>
            <person name="Meyer A."/>
            <person name="Karagic N."/>
            <person name="Pippel M."/>
            <person name="Winkler S."/>
            <person name="Tracey A."/>
            <person name="Wood J."/>
            <person name="Formenti G."/>
            <person name="Howe K."/>
            <person name="Fedrigo O."/>
            <person name="Jarvis E.D."/>
        </authorList>
    </citation>
    <scope>NUCLEOTIDE SEQUENCE [LARGE SCALE GENOMIC DNA]</scope>
</reference>
<dbReference type="InterPro" id="IPR001841">
    <property type="entry name" value="Znf_RING"/>
</dbReference>